<keyword evidence="4" id="KW-1185">Reference proteome</keyword>
<evidence type="ECO:0000256" key="1">
    <source>
        <dbReference type="SAM" id="Coils"/>
    </source>
</evidence>
<evidence type="ECO:0000313" key="4">
    <source>
        <dbReference type="Proteomes" id="UP001162031"/>
    </source>
</evidence>
<organism evidence="3 4">
    <name type="scientific">Hyaloperonospora brassicae</name>
    <name type="common">Brassica downy mildew</name>
    <name type="synonym">Peronospora brassicae</name>
    <dbReference type="NCBI Taxonomy" id="162125"/>
    <lineage>
        <taxon>Eukaryota</taxon>
        <taxon>Sar</taxon>
        <taxon>Stramenopiles</taxon>
        <taxon>Oomycota</taxon>
        <taxon>Peronosporomycetes</taxon>
        <taxon>Peronosporales</taxon>
        <taxon>Peronosporaceae</taxon>
        <taxon>Hyaloperonospora</taxon>
    </lineage>
</organism>
<comment type="caution">
    <text evidence="3">The sequence shown here is derived from an EMBL/GenBank/DDBJ whole genome shotgun (WGS) entry which is preliminary data.</text>
</comment>
<feature type="coiled-coil region" evidence="1">
    <location>
        <begin position="685"/>
        <end position="712"/>
    </location>
</feature>
<dbReference type="AlphaFoldDB" id="A0AAV0TQG7"/>
<keyword evidence="1" id="KW-0175">Coiled coil</keyword>
<reference evidence="3" key="1">
    <citation type="submission" date="2022-12" db="EMBL/GenBank/DDBJ databases">
        <authorList>
            <person name="Webb A."/>
        </authorList>
    </citation>
    <scope>NUCLEOTIDE SEQUENCE</scope>
    <source>
        <strain evidence="3">Hp1</strain>
    </source>
</reference>
<feature type="coiled-coil region" evidence="1">
    <location>
        <begin position="608"/>
        <end position="649"/>
    </location>
</feature>
<name>A0AAV0TQG7_HYABA</name>
<dbReference type="Proteomes" id="UP001162031">
    <property type="component" value="Unassembled WGS sequence"/>
</dbReference>
<sequence>MDVKRNELLRLVVALSSACKKDSNVLKDSALVDALEAHGRQIARVREEQKTVTTVDLELLSVSPVAGRSSSAETAEHVKQQVVAGERMKAADSVSKRRKLSLRTASATKSYDQIDALDGSSRDACETSRRSPSIARLQEPERESMDEWILSLQSKEKTTMMDPVDAVARKGSTAPTTVEVMVGVSDEAVMVKPGKVHQYSQVRRYMSPQPKTSPAVRPASPLKQLYRAASPTTVDLTASSASTMASYYDDMHDEYAMCPETTQRSARSVFDRTPSFDTMDWMPSYDDYSDEPTSFRSIAGDAAQRSPVSRSATYQRSGRAVDAQLNVFDLRSESSANVCNAATEGPSAVNTSPRVNVLKRKSKQHVVLSSTEVVMEVLYGIMEHNEKFTWLIDPVNQARVASLVEYHLRERRNGDMSMYEDGQQLVDDLRAQVDELIHENLKIKTENVQLTKKVSQSVAVDRSVEDLRRRLAVSEESISVRERHYRDSEATFRSELESKSKLMTRLQHDLEAKDSQIALLLENGAETSANSGDDGSEVFRLEEAVSEKDREICRLNLQLSTKRELIAEIAEKVARHLETTLDVSSKEALATLVQGLRLDMDMLLFLSVAEKQKVIDELRTALLSVQREVSELEARLAKKERDALQLKTKFQSMSSRLTAANVNMSRIQTENDRLVTLLREKQGKMHDLIEFLEGKEKQVMRLEERASLHQKTQLEHVVRGYDKLQC</sequence>
<dbReference type="EMBL" id="CANTFL010000617">
    <property type="protein sequence ID" value="CAI5725794.1"/>
    <property type="molecule type" value="Genomic_DNA"/>
</dbReference>
<feature type="compositionally biased region" description="Basic and acidic residues" evidence="2">
    <location>
        <begin position="120"/>
        <end position="129"/>
    </location>
</feature>
<evidence type="ECO:0000256" key="2">
    <source>
        <dbReference type="SAM" id="MobiDB-lite"/>
    </source>
</evidence>
<protein>
    <submittedName>
        <fullName evidence="3">Uncharacterized protein</fullName>
    </submittedName>
</protein>
<accession>A0AAV0TQG7</accession>
<proteinExistence type="predicted"/>
<evidence type="ECO:0000313" key="3">
    <source>
        <dbReference type="EMBL" id="CAI5725794.1"/>
    </source>
</evidence>
<feature type="region of interest" description="Disordered" evidence="2">
    <location>
        <begin position="118"/>
        <end position="142"/>
    </location>
</feature>
<feature type="coiled-coil region" evidence="1">
    <location>
        <begin position="419"/>
        <end position="446"/>
    </location>
</feature>
<gene>
    <name evidence="3" type="ORF">HBR001_LOCUS3690</name>
</gene>